<protein>
    <submittedName>
        <fullName evidence="3">Tripartite tricarboxylate transporter substrate binding protein</fullName>
    </submittedName>
</protein>
<dbReference type="InterPro" id="IPR005064">
    <property type="entry name" value="BUG"/>
</dbReference>
<dbReference type="RefSeq" id="WP_201686484.1">
    <property type="nucleotide sequence ID" value="NZ_JAEQNA010000014.1"/>
</dbReference>
<dbReference type="PANTHER" id="PTHR42928">
    <property type="entry name" value="TRICARBOXYLATE-BINDING PROTEIN"/>
    <property type="match status" value="1"/>
</dbReference>
<feature type="chain" id="PRO_5038061002" evidence="2">
    <location>
        <begin position="26"/>
        <end position="325"/>
    </location>
</feature>
<dbReference type="Proteomes" id="UP000613011">
    <property type="component" value="Unassembled WGS sequence"/>
</dbReference>
<dbReference type="AlphaFoldDB" id="A0A936ZYE4"/>
<comment type="caution">
    <text evidence="3">The sequence shown here is derived from an EMBL/GenBank/DDBJ whole genome shotgun (WGS) entry which is preliminary data.</text>
</comment>
<proteinExistence type="inferred from homology"/>
<dbReference type="InterPro" id="IPR042100">
    <property type="entry name" value="Bug_dom1"/>
</dbReference>
<dbReference type="Gene3D" id="3.40.190.150">
    <property type="entry name" value="Bordetella uptake gene, domain 1"/>
    <property type="match status" value="1"/>
</dbReference>
<dbReference type="PIRSF" id="PIRSF017082">
    <property type="entry name" value="YflP"/>
    <property type="match status" value="1"/>
</dbReference>
<reference evidence="3" key="1">
    <citation type="submission" date="2021-01" db="EMBL/GenBank/DDBJ databases">
        <title>Ramlibacter sp. strain AW1 16S ribosomal RNA gene Genome sequencing and assembly.</title>
        <authorList>
            <person name="Kang M."/>
        </authorList>
    </citation>
    <scope>NUCLEOTIDE SEQUENCE</scope>
    <source>
        <strain evidence="3">AW1</strain>
    </source>
</reference>
<feature type="signal peptide" evidence="2">
    <location>
        <begin position="1"/>
        <end position="25"/>
    </location>
</feature>
<dbReference type="PANTHER" id="PTHR42928:SF5">
    <property type="entry name" value="BLR1237 PROTEIN"/>
    <property type="match status" value="1"/>
</dbReference>
<keyword evidence="4" id="KW-1185">Reference proteome</keyword>
<sequence length="325" mass="34529">MKPIDLVRRAATLLTLLAAVGASHAQGYPTKPIHVVFPYPPGSPPDAIGRLIADKASKILGQPLVFENRPGANGILGTGQVARATPDGYTIHLNTTSGFLLNSFVRKDLAYDPVKNFTPIIALADIPVALMTSARVPASNTREFVQYLKQNPGKLNYASVGNGSFNHLFMEQLKAAAGVDLVHVPYQGAGTIPAELMSGRIDATVLSVASVMGQWKAGQVKVLAMMSSKRSPALPEVPAITETFSDFRPFTNWIGFLAPAGTPAPIVARLNEAFRAVLQQPDVLARIEQQQWTPIGGTPEDFKASIAADMKVIGDAVGSAGIKPE</sequence>
<evidence type="ECO:0000313" key="3">
    <source>
        <dbReference type="EMBL" id="MBL0423345.1"/>
    </source>
</evidence>
<dbReference type="SUPFAM" id="SSF53850">
    <property type="entry name" value="Periplasmic binding protein-like II"/>
    <property type="match status" value="1"/>
</dbReference>
<evidence type="ECO:0000256" key="2">
    <source>
        <dbReference type="SAM" id="SignalP"/>
    </source>
</evidence>
<evidence type="ECO:0000313" key="4">
    <source>
        <dbReference type="Proteomes" id="UP000613011"/>
    </source>
</evidence>
<dbReference type="Pfam" id="PF03401">
    <property type="entry name" value="TctC"/>
    <property type="match status" value="1"/>
</dbReference>
<name>A0A936ZYE4_9BURK</name>
<comment type="similarity">
    <text evidence="1">Belongs to the UPF0065 (bug) family.</text>
</comment>
<accession>A0A936ZYE4</accession>
<gene>
    <name evidence="3" type="ORF">JI739_23615</name>
</gene>
<keyword evidence="2" id="KW-0732">Signal</keyword>
<organism evidence="3 4">
    <name type="scientific">Ramlibacter aurantiacus</name>
    <dbReference type="NCBI Taxonomy" id="2801330"/>
    <lineage>
        <taxon>Bacteria</taxon>
        <taxon>Pseudomonadati</taxon>
        <taxon>Pseudomonadota</taxon>
        <taxon>Betaproteobacteria</taxon>
        <taxon>Burkholderiales</taxon>
        <taxon>Comamonadaceae</taxon>
        <taxon>Ramlibacter</taxon>
    </lineage>
</organism>
<evidence type="ECO:0000256" key="1">
    <source>
        <dbReference type="ARBA" id="ARBA00006987"/>
    </source>
</evidence>
<dbReference type="EMBL" id="JAEQNA010000014">
    <property type="protein sequence ID" value="MBL0423345.1"/>
    <property type="molecule type" value="Genomic_DNA"/>
</dbReference>
<dbReference type="Gene3D" id="3.40.190.10">
    <property type="entry name" value="Periplasmic binding protein-like II"/>
    <property type="match status" value="1"/>
</dbReference>
<dbReference type="CDD" id="cd07012">
    <property type="entry name" value="PBP2_Bug_TTT"/>
    <property type="match status" value="1"/>
</dbReference>